<evidence type="ECO:0000313" key="4">
    <source>
        <dbReference type="Proteomes" id="UP000321513"/>
    </source>
</evidence>
<dbReference type="Pfam" id="PF00072">
    <property type="entry name" value="Response_reg"/>
    <property type="match status" value="1"/>
</dbReference>
<evidence type="ECO:0000256" key="1">
    <source>
        <dbReference type="PROSITE-ProRule" id="PRU00169"/>
    </source>
</evidence>
<dbReference type="SMART" id="SM00448">
    <property type="entry name" value="REC"/>
    <property type="match status" value="1"/>
</dbReference>
<feature type="modified residue" description="4-aspartylphosphate" evidence="1">
    <location>
        <position position="66"/>
    </location>
</feature>
<feature type="domain" description="Response regulatory" evidence="2">
    <location>
        <begin position="4"/>
        <end position="136"/>
    </location>
</feature>
<reference evidence="3 4" key="1">
    <citation type="submission" date="2019-07" db="EMBL/GenBank/DDBJ databases">
        <title>Whole genome shotgun sequence of Segetibacter aerophilus NBRC 106135.</title>
        <authorList>
            <person name="Hosoyama A."/>
            <person name="Uohara A."/>
            <person name="Ohji S."/>
            <person name="Ichikawa N."/>
        </authorList>
    </citation>
    <scope>NUCLEOTIDE SEQUENCE [LARGE SCALE GENOMIC DNA]</scope>
    <source>
        <strain evidence="3 4">NBRC 106135</strain>
    </source>
</reference>
<protein>
    <submittedName>
        <fullName evidence="3">Response regulator</fullName>
    </submittedName>
</protein>
<keyword evidence="4" id="KW-1185">Reference proteome</keyword>
<organism evidence="3 4">
    <name type="scientific">Segetibacter aerophilus</name>
    <dbReference type="NCBI Taxonomy" id="670293"/>
    <lineage>
        <taxon>Bacteria</taxon>
        <taxon>Pseudomonadati</taxon>
        <taxon>Bacteroidota</taxon>
        <taxon>Chitinophagia</taxon>
        <taxon>Chitinophagales</taxon>
        <taxon>Chitinophagaceae</taxon>
        <taxon>Segetibacter</taxon>
    </lineage>
</organism>
<evidence type="ECO:0000313" key="3">
    <source>
        <dbReference type="EMBL" id="GEO08398.1"/>
    </source>
</evidence>
<dbReference type="EMBL" id="BJYT01000002">
    <property type="protein sequence ID" value="GEO08398.1"/>
    <property type="molecule type" value="Genomic_DNA"/>
</dbReference>
<evidence type="ECO:0000259" key="2">
    <source>
        <dbReference type="PROSITE" id="PS50110"/>
    </source>
</evidence>
<name>A0A512B8X2_9BACT</name>
<dbReference type="GO" id="GO:0000160">
    <property type="term" value="P:phosphorelay signal transduction system"/>
    <property type="evidence" value="ECO:0007669"/>
    <property type="project" value="InterPro"/>
</dbReference>
<sequence length="141" mass="16268">MINKVLCIDDDQITLVLCEMVIKKAGFAAEVFTAKNGREGLAWFSAYFSKTNKSEKQDPPQLIFLDLNMPVMNGWDFLEDYLMKYADRLPDTKVVIISSTVNPEDFSRANRYEIVIDFINKPLTTEGLDDLMQHDQLKDFF</sequence>
<dbReference type="PANTHER" id="PTHR44520:SF2">
    <property type="entry name" value="RESPONSE REGULATOR RCP1"/>
    <property type="match status" value="1"/>
</dbReference>
<dbReference type="PANTHER" id="PTHR44520">
    <property type="entry name" value="RESPONSE REGULATOR RCP1-RELATED"/>
    <property type="match status" value="1"/>
</dbReference>
<accession>A0A512B8X2</accession>
<dbReference type="OrthoDB" id="1121174at2"/>
<dbReference type="AlphaFoldDB" id="A0A512B8X2"/>
<dbReference type="InterPro" id="IPR052893">
    <property type="entry name" value="TCS_response_regulator"/>
</dbReference>
<dbReference type="InterPro" id="IPR001789">
    <property type="entry name" value="Sig_transdc_resp-reg_receiver"/>
</dbReference>
<comment type="caution">
    <text evidence="3">The sequence shown here is derived from an EMBL/GenBank/DDBJ whole genome shotgun (WGS) entry which is preliminary data.</text>
</comment>
<dbReference type="SUPFAM" id="SSF52172">
    <property type="entry name" value="CheY-like"/>
    <property type="match status" value="1"/>
</dbReference>
<dbReference type="PROSITE" id="PS50110">
    <property type="entry name" value="RESPONSE_REGULATORY"/>
    <property type="match status" value="1"/>
</dbReference>
<proteinExistence type="predicted"/>
<dbReference type="RefSeq" id="WP_147202460.1">
    <property type="nucleotide sequence ID" value="NZ_BJYT01000002.1"/>
</dbReference>
<dbReference type="Proteomes" id="UP000321513">
    <property type="component" value="Unassembled WGS sequence"/>
</dbReference>
<keyword evidence="1" id="KW-0597">Phosphoprotein</keyword>
<dbReference type="Gene3D" id="3.40.50.2300">
    <property type="match status" value="1"/>
</dbReference>
<dbReference type="InterPro" id="IPR011006">
    <property type="entry name" value="CheY-like_superfamily"/>
</dbReference>
<gene>
    <name evidence="3" type="ORF">SAE01_08940</name>
</gene>